<protein>
    <submittedName>
        <fullName evidence="1">Uncharacterized protein</fullName>
    </submittedName>
</protein>
<evidence type="ECO:0000313" key="2">
    <source>
        <dbReference type="Proteomes" id="UP000297604"/>
    </source>
</evidence>
<gene>
    <name evidence="1" type="ORF">E3O46_13565</name>
</gene>
<dbReference type="Proteomes" id="UP000297604">
    <property type="component" value="Unassembled WGS sequence"/>
</dbReference>
<keyword evidence="2" id="KW-1185">Reference proteome</keyword>
<name>A0ABY2IKI2_9MICO</name>
<organism evidence="1 2">
    <name type="scientific">Cryobacterium glucosi</name>
    <dbReference type="NCBI Taxonomy" id="1259175"/>
    <lineage>
        <taxon>Bacteria</taxon>
        <taxon>Bacillati</taxon>
        <taxon>Actinomycetota</taxon>
        <taxon>Actinomycetes</taxon>
        <taxon>Micrococcales</taxon>
        <taxon>Microbacteriaceae</taxon>
        <taxon>Cryobacterium</taxon>
    </lineage>
</organism>
<dbReference type="EMBL" id="SOFS01000031">
    <property type="protein sequence ID" value="TFC18704.1"/>
    <property type="molecule type" value="Genomic_DNA"/>
</dbReference>
<accession>A0ABY2IKI2</accession>
<proteinExistence type="predicted"/>
<reference evidence="1 2" key="1">
    <citation type="submission" date="2019-03" db="EMBL/GenBank/DDBJ databases">
        <title>Genomics of glacier-inhabiting Cryobacterium strains.</title>
        <authorList>
            <person name="Liu Q."/>
            <person name="Xin Y.-H."/>
        </authorList>
    </citation>
    <scope>NUCLEOTIDE SEQUENCE [LARGE SCALE GENOMIC DNA]</scope>
    <source>
        <strain evidence="1 2">MDB1-5</strain>
    </source>
</reference>
<sequence length="63" mass="6472">METELADAADELHLGSVATALEPGASNAARLPETSRAVATITFDLSIRPALIHDSVAAQSRAA</sequence>
<comment type="caution">
    <text evidence="1">The sequence shown here is derived from an EMBL/GenBank/DDBJ whole genome shotgun (WGS) entry which is preliminary data.</text>
</comment>
<evidence type="ECO:0000313" key="1">
    <source>
        <dbReference type="EMBL" id="TFC18704.1"/>
    </source>
</evidence>
<dbReference type="RefSeq" id="WP_134561874.1">
    <property type="nucleotide sequence ID" value="NZ_SOFS01000031.1"/>
</dbReference>